<dbReference type="InterPro" id="IPR010281">
    <property type="entry name" value="DUF885"/>
</dbReference>
<evidence type="ECO:0000313" key="2">
    <source>
        <dbReference type="EMBL" id="ALN58000.1"/>
    </source>
</evidence>
<dbReference type="STRING" id="69.GLE_2652"/>
<gene>
    <name evidence="2" type="ORF">GLE_2652</name>
</gene>
<dbReference type="Pfam" id="PF05960">
    <property type="entry name" value="DUF885"/>
    <property type="match status" value="1"/>
</dbReference>
<keyword evidence="1" id="KW-0732">Signal</keyword>
<dbReference type="Proteomes" id="UP000061569">
    <property type="component" value="Chromosome"/>
</dbReference>
<dbReference type="OrthoDB" id="9769898at2"/>
<dbReference type="PANTHER" id="PTHR33361">
    <property type="entry name" value="GLR0591 PROTEIN"/>
    <property type="match status" value="1"/>
</dbReference>
<dbReference type="AlphaFoldDB" id="A0A0S2DHV1"/>
<dbReference type="EMBL" id="CP013140">
    <property type="protein sequence ID" value="ALN58000.1"/>
    <property type="molecule type" value="Genomic_DNA"/>
</dbReference>
<name>A0A0S2DHV1_LYSEN</name>
<evidence type="ECO:0000313" key="3">
    <source>
        <dbReference type="Proteomes" id="UP000061569"/>
    </source>
</evidence>
<reference evidence="2 3" key="1">
    <citation type="submission" date="2015-11" db="EMBL/GenBank/DDBJ databases">
        <title>Genome sequences of Lysobacter enzymogenes strain C3 and Lysobacter antibioticus ATCC 29479.</title>
        <authorList>
            <person name="Kobayashi D.Y."/>
        </authorList>
    </citation>
    <scope>NUCLEOTIDE SEQUENCE [LARGE SCALE GENOMIC DNA]</scope>
    <source>
        <strain evidence="2 3">C3</strain>
    </source>
</reference>
<dbReference type="KEGG" id="lez:GLE_2652"/>
<protein>
    <recommendedName>
        <fullName evidence="4">DUF885 domain-containing protein</fullName>
    </recommendedName>
</protein>
<accession>A0A0S2DHV1</accession>
<evidence type="ECO:0008006" key="4">
    <source>
        <dbReference type="Google" id="ProtNLM"/>
    </source>
</evidence>
<proteinExistence type="predicted"/>
<feature type="signal peptide" evidence="1">
    <location>
        <begin position="1"/>
        <end position="24"/>
    </location>
</feature>
<dbReference type="PATRIC" id="fig|69.6.peg.2610"/>
<sequence length="606" mass="68109">MFRPVLLAAAIAAGLACAPAPAAAAAAASDAPASATAAVRSPQARALHDLFDQEWERGLRDSPESASYNGDKRYNDRWADNSLEAIRARFDGDRLALKRLRAIDRAALSAEDQLSYDTFAWNLEHSLQREKFREYLMPLSQQGGVQTADGIVEGLAFDSAKDYRDWLARLRAVPAMIEQTQTLMRAGVEAGLTPPRVLMQRVPAQIAKQVVDDPTRSPYYKPFARFPDSIAAAERAQLQDEAKRVIAQTVVPAYRAFGEFFQRDYLLKTRASIAAGDLPEGKAYYDFLAGYYTTTDLSAEQIHQTGLKEVARIRAEMEKIRAEVGFKGSLAEFFHYLRTDPKFFYKTPAELLEAYQATAKRIDPELVKISKIIPRQPYGVRPIPDNIAPDTTTAYYLAGAVDGSRAGFYYVNLYKPESRPKWEMIPLSLHEAVPGHHFQFARGLELPDAPLFRRTGYFVAYGEGWGLYAERLGYDMGLYDDPYDRMGQLSYDMWRAVRLVVDTGMHAKGWSRERAIAFFMDNAPKTEQDVVNEIDRYIGTPGQALAYKIGQLKISELRERSRQALGERFDLRDFNDQVLATGSVPLSVLEARIDAWIAMSKNKKSN</sequence>
<feature type="chain" id="PRO_5006595164" description="DUF885 domain-containing protein" evidence="1">
    <location>
        <begin position="25"/>
        <end position="606"/>
    </location>
</feature>
<dbReference type="PANTHER" id="PTHR33361:SF2">
    <property type="entry name" value="DUF885 DOMAIN-CONTAINING PROTEIN"/>
    <property type="match status" value="1"/>
</dbReference>
<dbReference type="PROSITE" id="PS51257">
    <property type="entry name" value="PROKAR_LIPOPROTEIN"/>
    <property type="match status" value="1"/>
</dbReference>
<evidence type="ECO:0000256" key="1">
    <source>
        <dbReference type="SAM" id="SignalP"/>
    </source>
</evidence>
<organism evidence="2 3">
    <name type="scientific">Lysobacter enzymogenes</name>
    <dbReference type="NCBI Taxonomy" id="69"/>
    <lineage>
        <taxon>Bacteria</taxon>
        <taxon>Pseudomonadati</taxon>
        <taxon>Pseudomonadota</taxon>
        <taxon>Gammaproteobacteria</taxon>
        <taxon>Lysobacterales</taxon>
        <taxon>Lysobacteraceae</taxon>
        <taxon>Lysobacter</taxon>
    </lineage>
</organism>